<dbReference type="Proteomes" id="UP000029121">
    <property type="component" value="Unassembled WGS sequence"/>
</dbReference>
<evidence type="ECO:0000256" key="1">
    <source>
        <dbReference type="SAM" id="SignalP"/>
    </source>
</evidence>
<dbReference type="InterPro" id="IPR004314">
    <property type="entry name" value="Neprosin"/>
</dbReference>
<evidence type="ECO:0000313" key="3">
    <source>
        <dbReference type="EMBL" id="EOA18022.1"/>
    </source>
</evidence>
<sequence>MKMKLRCSLQVMCMTFLCSILCCSFLMSQGRCHDIVEAVETIKSFEDFEIEQKLKVINKPAVKIIKMPMMSYPLGSKRKREKVSNKTFGHLWKNGVGCPMGTVPIMRVTKDDLLKMKSFDDDDNAYPQSSWGNTYKPAISNKGHYFALARTKGKPRKYNGAAMNMHRGTSEANLSMQFSSGRMNFQIGNEFIQVGRLSYQELYKDTYPRLFVFTNAGGHPCFNNFCPDGSGMILVSRDFTPGLLLLETDYDIAIYKDKRNGDWWLLMGPSWEGIGYWPSSTFQESYGTGIEWGGEVYSPGLPSPPMGNGYFLERTPDQDAYMRRIKIVDENFKIDNTVGNTESFSTNPHCYQVVDAKENFWRHAGHLVLYGGPLCNKLR</sequence>
<dbReference type="AlphaFoldDB" id="R0F826"/>
<keyword evidence="1" id="KW-0732">Signal</keyword>
<dbReference type="Pfam" id="PF03080">
    <property type="entry name" value="Neprosin"/>
    <property type="match status" value="1"/>
</dbReference>
<name>R0F826_9BRAS</name>
<proteinExistence type="predicted"/>
<dbReference type="InterPro" id="IPR025521">
    <property type="entry name" value="Neprosin_propep"/>
</dbReference>
<protein>
    <recommendedName>
        <fullName evidence="2">Neprosin PEP catalytic domain-containing protein</fullName>
    </recommendedName>
</protein>
<evidence type="ECO:0000259" key="2">
    <source>
        <dbReference type="PROSITE" id="PS52045"/>
    </source>
</evidence>
<dbReference type="STRING" id="81985.R0F826"/>
<dbReference type="PROSITE" id="PS52045">
    <property type="entry name" value="NEPROSIN_PEP_CD"/>
    <property type="match status" value="1"/>
</dbReference>
<dbReference type="Pfam" id="PF14365">
    <property type="entry name" value="Neprosin_AP"/>
    <property type="match status" value="1"/>
</dbReference>
<reference evidence="4" key="1">
    <citation type="journal article" date="2013" name="Nat. Genet.">
        <title>The Capsella rubella genome and the genomic consequences of rapid mating system evolution.</title>
        <authorList>
            <person name="Slotte T."/>
            <person name="Hazzouri K.M."/>
            <person name="Agren J.A."/>
            <person name="Koenig D."/>
            <person name="Maumus F."/>
            <person name="Guo Y.L."/>
            <person name="Steige K."/>
            <person name="Platts A.E."/>
            <person name="Escobar J.S."/>
            <person name="Newman L.K."/>
            <person name="Wang W."/>
            <person name="Mandakova T."/>
            <person name="Vello E."/>
            <person name="Smith L.M."/>
            <person name="Henz S.R."/>
            <person name="Steffen J."/>
            <person name="Takuno S."/>
            <person name="Brandvain Y."/>
            <person name="Coop G."/>
            <person name="Andolfatto P."/>
            <person name="Hu T.T."/>
            <person name="Blanchette M."/>
            <person name="Clark R.M."/>
            <person name="Quesneville H."/>
            <person name="Nordborg M."/>
            <person name="Gaut B.S."/>
            <person name="Lysak M.A."/>
            <person name="Jenkins J."/>
            <person name="Grimwood J."/>
            <person name="Chapman J."/>
            <person name="Prochnik S."/>
            <person name="Shu S."/>
            <person name="Rokhsar D."/>
            <person name="Schmutz J."/>
            <person name="Weigel D."/>
            <person name="Wright S.I."/>
        </authorList>
    </citation>
    <scope>NUCLEOTIDE SEQUENCE [LARGE SCALE GENOMIC DNA]</scope>
    <source>
        <strain evidence="4">cv. Monte Gargano</strain>
    </source>
</reference>
<organism evidence="3 4">
    <name type="scientific">Capsella rubella</name>
    <dbReference type="NCBI Taxonomy" id="81985"/>
    <lineage>
        <taxon>Eukaryota</taxon>
        <taxon>Viridiplantae</taxon>
        <taxon>Streptophyta</taxon>
        <taxon>Embryophyta</taxon>
        <taxon>Tracheophyta</taxon>
        <taxon>Spermatophyta</taxon>
        <taxon>Magnoliopsida</taxon>
        <taxon>eudicotyledons</taxon>
        <taxon>Gunneridae</taxon>
        <taxon>Pentapetalae</taxon>
        <taxon>rosids</taxon>
        <taxon>malvids</taxon>
        <taxon>Brassicales</taxon>
        <taxon>Brassicaceae</taxon>
        <taxon>Camelineae</taxon>
        <taxon>Capsella</taxon>
    </lineage>
</organism>
<dbReference type="InterPro" id="IPR053168">
    <property type="entry name" value="Glutamic_endopeptidase"/>
</dbReference>
<feature type="chain" id="PRO_5004349613" description="Neprosin PEP catalytic domain-containing protein" evidence="1">
    <location>
        <begin position="33"/>
        <end position="379"/>
    </location>
</feature>
<dbReference type="eggNOG" id="ENOG502RY8N">
    <property type="taxonomic scope" value="Eukaryota"/>
</dbReference>
<accession>R0F826</accession>
<keyword evidence="4" id="KW-1185">Reference proteome</keyword>
<feature type="signal peptide" evidence="1">
    <location>
        <begin position="1"/>
        <end position="32"/>
    </location>
</feature>
<feature type="domain" description="Neprosin PEP catalytic" evidence="2">
    <location>
        <begin position="138"/>
        <end position="376"/>
    </location>
</feature>
<dbReference type="EMBL" id="KB870811">
    <property type="protein sequence ID" value="EOA18022.1"/>
    <property type="molecule type" value="Genomic_DNA"/>
</dbReference>
<dbReference type="PANTHER" id="PTHR31589">
    <property type="entry name" value="PROTEIN, PUTATIVE (DUF239)-RELATED-RELATED"/>
    <property type="match status" value="1"/>
</dbReference>
<gene>
    <name evidence="3" type="ORF">CARUB_v10006463mg</name>
</gene>
<dbReference type="PANTHER" id="PTHR31589:SF223">
    <property type="entry name" value="PROTEIN, PUTATIVE (DUF239)-RELATED"/>
    <property type="match status" value="1"/>
</dbReference>
<evidence type="ECO:0000313" key="4">
    <source>
        <dbReference type="Proteomes" id="UP000029121"/>
    </source>
</evidence>